<evidence type="ECO:0000256" key="1">
    <source>
        <dbReference type="SAM" id="SignalP"/>
    </source>
</evidence>
<dbReference type="EMBL" id="JATAAI010000001">
    <property type="protein sequence ID" value="KAK1748501.1"/>
    <property type="molecule type" value="Genomic_DNA"/>
</dbReference>
<dbReference type="SUPFAM" id="SSF103511">
    <property type="entry name" value="Chlorophyll a-b binding protein"/>
    <property type="match status" value="1"/>
</dbReference>
<organism evidence="2 3">
    <name type="scientific">Skeletonema marinoi</name>
    <dbReference type="NCBI Taxonomy" id="267567"/>
    <lineage>
        <taxon>Eukaryota</taxon>
        <taxon>Sar</taxon>
        <taxon>Stramenopiles</taxon>
        <taxon>Ochrophyta</taxon>
        <taxon>Bacillariophyta</taxon>
        <taxon>Coscinodiscophyceae</taxon>
        <taxon>Thalassiosirophycidae</taxon>
        <taxon>Thalassiosirales</taxon>
        <taxon>Skeletonemataceae</taxon>
        <taxon>Skeletonema</taxon>
        <taxon>Skeletonema marinoi-dohrnii complex</taxon>
    </lineage>
</organism>
<feature type="signal peptide" evidence="1">
    <location>
        <begin position="1"/>
        <end position="24"/>
    </location>
</feature>
<comment type="caution">
    <text evidence="2">The sequence shown here is derived from an EMBL/GenBank/DDBJ whole genome shotgun (WGS) entry which is preliminary data.</text>
</comment>
<dbReference type="AlphaFoldDB" id="A0AAD8YP11"/>
<evidence type="ECO:0000313" key="2">
    <source>
        <dbReference type="EMBL" id="KAK1748501.1"/>
    </source>
</evidence>
<accession>A0AAD8YP11</accession>
<reference evidence="2" key="1">
    <citation type="submission" date="2023-06" db="EMBL/GenBank/DDBJ databases">
        <title>Survivors Of The Sea: Transcriptome response of Skeletonema marinoi to long-term dormancy.</title>
        <authorList>
            <person name="Pinder M.I.M."/>
            <person name="Kourtchenko O."/>
            <person name="Robertson E.K."/>
            <person name="Larsson T."/>
            <person name="Maumus F."/>
            <person name="Osuna-Cruz C.M."/>
            <person name="Vancaester E."/>
            <person name="Stenow R."/>
            <person name="Vandepoele K."/>
            <person name="Ploug H."/>
            <person name="Bruchert V."/>
            <person name="Godhe A."/>
            <person name="Topel M."/>
        </authorList>
    </citation>
    <scope>NUCLEOTIDE SEQUENCE</scope>
    <source>
        <strain evidence="2">R05AC</strain>
    </source>
</reference>
<keyword evidence="1" id="KW-0732">Signal</keyword>
<protein>
    <submittedName>
        <fullName evidence="2">Uncharacterized protein</fullName>
    </submittedName>
</protein>
<feature type="chain" id="PRO_5042257777" evidence="1">
    <location>
        <begin position="25"/>
        <end position="174"/>
    </location>
</feature>
<dbReference type="Proteomes" id="UP001224775">
    <property type="component" value="Unassembled WGS sequence"/>
</dbReference>
<gene>
    <name evidence="2" type="ORF">QTG54_000440</name>
</gene>
<dbReference type="Gene3D" id="1.10.3460.10">
    <property type="entry name" value="Chlorophyll a/b binding protein domain"/>
    <property type="match status" value="1"/>
</dbReference>
<sequence>MNSRAHTNSLLLVVLLELFFFSNAFSFGGRAFVQRIAPSSNDNSHCQSRLHSSIPLDDEMRVPSGAYGITTPPQAVNARAAAAEFSLQTSSLIPICGKPLSQSPAESIISYNKDLDLPRRSRTSDTDLYETLTAVELSVSRIAMIAALGLFSVEITTGKSVLDQILSMLGYFNH</sequence>
<evidence type="ECO:0000313" key="3">
    <source>
        <dbReference type="Proteomes" id="UP001224775"/>
    </source>
</evidence>
<keyword evidence="3" id="KW-1185">Reference proteome</keyword>
<name>A0AAD8YP11_9STRA</name>
<proteinExistence type="predicted"/>